<dbReference type="RefSeq" id="WP_166237085.1">
    <property type="nucleotide sequence ID" value="NZ_JAAJBV010000007.1"/>
</dbReference>
<proteinExistence type="predicted"/>
<dbReference type="Proteomes" id="UP000761423">
    <property type="component" value="Unassembled WGS sequence"/>
</dbReference>
<dbReference type="SUPFAM" id="SSF53756">
    <property type="entry name" value="UDP-Glycosyltransferase/glycogen phosphorylase"/>
    <property type="match status" value="1"/>
</dbReference>
<sequence length="382" mass="43369">MHIAFLTPEYPHSKVKHSGGLGTSIKNLVVALVEKGIRVTVFIYGQPQAAVFEENGVIFHLIANKKYRFAKWFFYRKYIQNYVNSVVKKERIDIIEAPDWTGVTAFMRFDIPLIIRFHGSDTYFCHLEQRKQKFKNRLFETVAVRNAQGYIAPTKYAGEVSAQLFGLSKQQITTIHYGLDLKQFQNESPAQFEKGLLLYIGTIIRKKGVFELPAIFKKVLEQVPTAKLVLIGGDSSDIQTGSASSWELVKATFDSSVLEQVDYKGKIPYSEVQTYIKKANVCLFPTYAETLGMVTIESMAMQKPVVNSNIGWAQELMEDGKSGFLVHPSHHEEYANRIVSVLQNDGLYTQLGTSACSFVSERFDIENVVKMNIQFYESKIHL</sequence>
<dbReference type="Pfam" id="PF00534">
    <property type="entry name" value="Glycos_transf_1"/>
    <property type="match status" value="1"/>
</dbReference>
<evidence type="ECO:0000259" key="1">
    <source>
        <dbReference type="Pfam" id="PF00534"/>
    </source>
</evidence>
<gene>
    <name evidence="3" type="ORF">G4L40_10130</name>
</gene>
<dbReference type="PANTHER" id="PTHR45947">
    <property type="entry name" value="SULFOQUINOVOSYL TRANSFERASE SQD2"/>
    <property type="match status" value="1"/>
</dbReference>
<dbReference type="InterPro" id="IPR001296">
    <property type="entry name" value="Glyco_trans_1"/>
</dbReference>
<reference evidence="3 4" key="1">
    <citation type="submission" date="2020-02" db="EMBL/GenBank/DDBJ databases">
        <authorList>
            <person name="Chen W.-M."/>
        </authorList>
    </citation>
    <scope>NUCLEOTIDE SEQUENCE [LARGE SCALE GENOMIC DNA]</scope>
    <source>
        <strain evidence="3 4">TWA-26</strain>
    </source>
</reference>
<feature type="domain" description="Glycosyltransferase subfamily 4-like N-terminal" evidence="2">
    <location>
        <begin position="19"/>
        <end position="182"/>
    </location>
</feature>
<dbReference type="PANTHER" id="PTHR45947:SF3">
    <property type="entry name" value="SULFOQUINOVOSYL TRANSFERASE SQD2"/>
    <property type="match status" value="1"/>
</dbReference>
<accession>A0ABX0ICW4</accession>
<feature type="domain" description="Glycosyl transferase family 1" evidence="1">
    <location>
        <begin position="188"/>
        <end position="354"/>
    </location>
</feature>
<comment type="caution">
    <text evidence="3">The sequence shown here is derived from an EMBL/GenBank/DDBJ whole genome shotgun (WGS) entry which is preliminary data.</text>
</comment>
<name>A0ABX0ICW4_9FLAO</name>
<dbReference type="EMBL" id="JAAJBV010000007">
    <property type="protein sequence ID" value="NHM05061.1"/>
    <property type="molecule type" value="Genomic_DNA"/>
</dbReference>
<dbReference type="InterPro" id="IPR050194">
    <property type="entry name" value="Glycosyltransferase_grp1"/>
</dbReference>
<evidence type="ECO:0000313" key="4">
    <source>
        <dbReference type="Proteomes" id="UP000761423"/>
    </source>
</evidence>
<evidence type="ECO:0000259" key="2">
    <source>
        <dbReference type="Pfam" id="PF13439"/>
    </source>
</evidence>
<dbReference type="CDD" id="cd03801">
    <property type="entry name" value="GT4_PimA-like"/>
    <property type="match status" value="1"/>
</dbReference>
<organism evidence="3 4">
    <name type="scientific">Flavobacterium celericrescens</name>
    <dbReference type="NCBI Taxonomy" id="2709780"/>
    <lineage>
        <taxon>Bacteria</taxon>
        <taxon>Pseudomonadati</taxon>
        <taxon>Bacteroidota</taxon>
        <taxon>Flavobacteriia</taxon>
        <taxon>Flavobacteriales</taxon>
        <taxon>Flavobacteriaceae</taxon>
        <taxon>Flavobacterium</taxon>
    </lineage>
</organism>
<protein>
    <submittedName>
        <fullName evidence="3">Glycosyltransferase family 4 protein</fullName>
    </submittedName>
</protein>
<dbReference type="Gene3D" id="3.40.50.2000">
    <property type="entry name" value="Glycogen Phosphorylase B"/>
    <property type="match status" value="2"/>
</dbReference>
<keyword evidence="4" id="KW-1185">Reference proteome</keyword>
<dbReference type="Pfam" id="PF13439">
    <property type="entry name" value="Glyco_transf_4"/>
    <property type="match status" value="1"/>
</dbReference>
<dbReference type="InterPro" id="IPR028098">
    <property type="entry name" value="Glyco_trans_4-like_N"/>
</dbReference>
<evidence type="ECO:0000313" key="3">
    <source>
        <dbReference type="EMBL" id="NHM05061.1"/>
    </source>
</evidence>